<keyword evidence="3" id="KW-1185">Reference proteome</keyword>
<evidence type="ECO:0000256" key="1">
    <source>
        <dbReference type="SAM" id="Phobius"/>
    </source>
</evidence>
<evidence type="ECO:0008006" key="4">
    <source>
        <dbReference type="Google" id="ProtNLM"/>
    </source>
</evidence>
<reference key="1">
    <citation type="submission" date="2010-09" db="EMBL/GenBank/DDBJ databases">
        <title>Complete sequence of Caldicellulosiruptor hydrothermalis 108.</title>
        <authorList>
            <consortium name="US DOE Joint Genome Institute"/>
            <person name="Lucas S."/>
            <person name="Copeland A."/>
            <person name="Lapidus A."/>
            <person name="Cheng J.-F."/>
            <person name="Bruce D."/>
            <person name="Goodwin L."/>
            <person name="Pitluck S."/>
            <person name="Davenport K."/>
            <person name="Detter J.C."/>
            <person name="Han C."/>
            <person name="Tapia R."/>
            <person name="Land M."/>
            <person name="Hauser L."/>
            <person name="Chang Y.-J."/>
            <person name="Jeffries C."/>
            <person name="Kyrpides N."/>
            <person name="Ivanova N."/>
            <person name="Mikhailova N."/>
            <person name="Blumer-Schuette S.E."/>
            <person name="Kelly R.M."/>
            <person name="Woyke T."/>
        </authorList>
    </citation>
    <scope>NUCLEOTIDE SEQUENCE</scope>
    <source>
        <strain>108</strain>
    </source>
</reference>
<feature type="transmembrane region" description="Helical" evidence="1">
    <location>
        <begin position="46"/>
        <end position="67"/>
    </location>
</feature>
<evidence type="ECO:0000313" key="3">
    <source>
        <dbReference type="Proteomes" id="UP000006890"/>
    </source>
</evidence>
<keyword evidence="1" id="KW-0812">Transmembrane</keyword>
<dbReference type="HOGENOM" id="CLU_1097033_0_0_9"/>
<organism evidence="2 3">
    <name type="scientific">Caldicellulosiruptor hydrothermalis (strain DSM 18901 / VKM B-2411 / 108)</name>
    <dbReference type="NCBI Taxonomy" id="632292"/>
    <lineage>
        <taxon>Bacteria</taxon>
        <taxon>Bacillati</taxon>
        <taxon>Bacillota</taxon>
        <taxon>Bacillota incertae sedis</taxon>
        <taxon>Caldicellulosiruptorales</taxon>
        <taxon>Caldicellulosiruptoraceae</taxon>
        <taxon>Caldicellulosiruptor</taxon>
    </lineage>
</organism>
<keyword evidence="1" id="KW-0472">Membrane</keyword>
<protein>
    <recommendedName>
        <fullName evidence="4">Type II secretion system F domain protein</fullName>
    </recommendedName>
</protein>
<keyword evidence="1" id="KW-1133">Transmembrane helix</keyword>
<reference evidence="2 3" key="2">
    <citation type="journal article" date="2011" name="J. Bacteriol.">
        <title>Complete genome sequences for the anaerobic, extremely thermophilic plant biomass-degrading bacteria Caldicellulosiruptor hydrothermalis, Caldicellulosiruptor kristjanssonii, Caldicellulosiruptor kronotskyensis, Caldicellulosiruptor owensenis, and Caldicellulosiruptor lactoaceticus.</title>
        <authorList>
            <person name="Blumer-Schuette S.E."/>
            <person name="Ozdemir I."/>
            <person name="Mistry D."/>
            <person name="Lucas S."/>
            <person name="Lapidus A."/>
            <person name="Cheng J.F."/>
            <person name="Goodwin L.A."/>
            <person name="Pitluck S."/>
            <person name="Land M.L."/>
            <person name="Hauser L.J."/>
            <person name="Woyke T."/>
            <person name="Mikhailova N."/>
            <person name="Pati A."/>
            <person name="Kyrpides N.C."/>
            <person name="Ivanova N."/>
            <person name="Detter J.C."/>
            <person name="Walston-Davenport K."/>
            <person name="Han S."/>
            <person name="Adams M.W."/>
            <person name="Kelly R.M."/>
        </authorList>
    </citation>
    <scope>NUCLEOTIDE SEQUENCE [LARGE SCALE GENOMIC DNA]</scope>
    <source>
        <strain evidence="3">DSM 18901 / VKM B-2411 / 108</strain>
    </source>
</reference>
<gene>
    <name evidence="2" type="ordered locus">Calhy_0384</name>
</gene>
<dbReference type="STRING" id="632292.Calhy_0384"/>
<feature type="transmembrane region" description="Helical" evidence="1">
    <location>
        <begin position="218"/>
        <end position="236"/>
    </location>
</feature>
<dbReference type="RefSeq" id="WP_013402341.1">
    <property type="nucleotide sequence ID" value="NC_014652.1"/>
</dbReference>
<evidence type="ECO:0000313" key="2">
    <source>
        <dbReference type="EMBL" id="ADQ06132.1"/>
    </source>
</evidence>
<name>E4QBV8_CALH1</name>
<dbReference type="EMBL" id="CP002219">
    <property type="protein sequence ID" value="ADQ06132.1"/>
    <property type="molecule type" value="Genomic_DNA"/>
</dbReference>
<dbReference type="AlphaFoldDB" id="E4QBV8"/>
<dbReference type="KEGG" id="chd:Calhy_0384"/>
<sequence length="252" mass="28156">MIQKYLPLVIQTVVLAVMGVVLYSIITEKKISRLIVASSKTDKFAFQNLTIPLTVLFAVGGFLFARLVRAEGLVAQILLATGFGMIGHELPKEIERTRKNKLRSSIADIALMCELGLKAGLSLDRIFAVIAETIVEPRYKDAFLQAAATYKTTHNIEDCFTILRSQLDLPELEILKRALLEVEKVGLSGIQSLEVFSQVETMNKIEQIYKKSDKARSYTTYAIVAMVFALISIYFFPLFKLATDTLNQILGK</sequence>
<dbReference type="eggNOG" id="COG4965">
    <property type="taxonomic scope" value="Bacteria"/>
</dbReference>
<feature type="transmembrane region" description="Helical" evidence="1">
    <location>
        <begin position="6"/>
        <end position="26"/>
    </location>
</feature>
<proteinExistence type="predicted"/>
<accession>E4QBV8</accession>
<dbReference type="Proteomes" id="UP000006890">
    <property type="component" value="Chromosome"/>
</dbReference>